<keyword evidence="8" id="KW-0808">Transferase</keyword>
<name>A0A9P0MLU4_NEZVI</name>
<dbReference type="GO" id="GO:0006487">
    <property type="term" value="P:protein N-linked glycosylation"/>
    <property type="evidence" value="ECO:0007669"/>
    <property type="project" value="TreeGrafter"/>
</dbReference>
<comment type="similarity">
    <text evidence="4">Belongs to the glycosyltransferase 16 (GT16) protein family.</text>
</comment>
<keyword evidence="11" id="KW-0735">Signal-anchor</keyword>
<evidence type="ECO:0000256" key="3">
    <source>
        <dbReference type="ARBA" id="ARBA00004922"/>
    </source>
</evidence>
<keyword evidence="17" id="KW-0464">Manganese</keyword>
<keyword evidence="13" id="KW-0333">Golgi apparatus</keyword>
<keyword evidence="9" id="KW-0812">Transmembrane</keyword>
<dbReference type="GO" id="GO:0000139">
    <property type="term" value="C:Golgi membrane"/>
    <property type="evidence" value="ECO:0007669"/>
    <property type="project" value="UniProtKB-SubCell"/>
</dbReference>
<dbReference type="GO" id="GO:0005795">
    <property type="term" value="C:Golgi stack"/>
    <property type="evidence" value="ECO:0007669"/>
    <property type="project" value="InterPro"/>
</dbReference>
<evidence type="ECO:0000256" key="7">
    <source>
        <dbReference type="ARBA" id="ARBA00022676"/>
    </source>
</evidence>
<evidence type="ECO:0000313" key="24">
    <source>
        <dbReference type="EMBL" id="CAH1397975.1"/>
    </source>
</evidence>
<feature type="binding site" evidence="23">
    <location>
        <begin position="133"/>
        <end position="137"/>
    </location>
    <ligand>
        <name>substrate</name>
    </ligand>
</feature>
<evidence type="ECO:0000256" key="1">
    <source>
        <dbReference type="ARBA" id="ARBA00001936"/>
    </source>
</evidence>
<evidence type="ECO:0000256" key="22">
    <source>
        <dbReference type="ARBA" id="ARBA00093257"/>
    </source>
</evidence>
<accession>A0A9P0MLU4</accession>
<dbReference type="InterPro" id="IPR007754">
    <property type="entry name" value="GlcNAc_II"/>
</dbReference>
<sequence>MRAVVRVRVTVVGRRRFPCLRTLLLLIPLFFLCLQLHVSSLSSPRDVSTQESANDSALILSMVPQVLHKFLTARPKNASSMYNGTIGNDSWEGRGLMTEEILRNIHRYNAAQTIINEDIFGPVQNDTIIIVIQVHTRIVYLRHLIVSLAQAQGIETTLIVFSHDFYDPEANELVQSVDFARVMQIFYPLSIQTHPDTFPGQSKGDCPRDINYQQ</sequence>
<evidence type="ECO:0000256" key="20">
    <source>
        <dbReference type="ARBA" id="ARBA00032552"/>
    </source>
</evidence>
<feature type="binding site" evidence="23">
    <location>
        <position position="164"/>
    </location>
    <ligand>
        <name>substrate</name>
    </ligand>
</feature>
<dbReference type="Proteomes" id="UP001152798">
    <property type="component" value="Chromosome 4"/>
</dbReference>
<reference evidence="24" key="1">
    <citation type="submission" date="2022-01" db="EMBL/GenBank/DDBJ databases">
        <authorList>
            <person name="King R."/>
        </authorList>
    </citation>
    <scope>NUCLEOTIDE SEQUENCE</scope>
</reference>
<evidence type="ECO:0000256" key="16">
    <source>
        <dbReference type="ARBA" id="ARBA00023180"/>
    </source>
</evidence>
<dbReference type="EC" id="2.4.1.143" evidence="5"/>
<evidence type="ECO:0000256" key="21">
    <source>
        <dbReference type="ARBA" id="ARBA00032915"/>
    </source>
</evidence>
<dbReference type="Pfam" id="PF05060">
    <property type="entry name" value="MGAT2"/>
    <property type="match status" value="1"/>
</dbReference>
<evidence type="ECO:0000313" key="25">
    <source>
        <dbReference type="Proteomes" id="UP001152798"/>
    </source>
</evidence>
<dbReference type="Gene3D" id="3.90.550.10">
    <property type="entry name" value="Spore Coat Polysaccharide Biosynthesis Protein SpsA, Chain A"/>
    <property type="match status" value="1"/>
</dbReference>
<evidence type="ECO:0000256" key="9">
    <source>
        <dbReference type="ARBA" id="ARBA00022692"/>
    </source>
</evidence>
<keyword evidence="25" id="KW-1185">Reference proteome</keyword>
<comment type="catalytic activity">
    <reaction evidence="22">
        <text>an N(4)-{beta-D-GlcNAc-(1-&gt;2)-alpha-D-Man-(1-&gt;3)-[alpha-D-Man-(1-&gt;6)]-beta-D-Man-(1-&gt;4)-beta-D-GlcNAc-(1-&gt;4)-beta-D-GlcNAc}-L-asparaginyl-[protein] + UDP-N-acetyl-alpha-D-glucosamine = N(4)-{beta-D-GlcNAc-(1-&gt;2)-alpha-D-Man-(1-&gt;3)-[beta-D-GlcNAc-(1-&gt;2)-alpha-D-Man-(1-&gt;6)]-beta-D-Man-(1-&gt;4)-beta-D-GlcNAc-(1-&gt;4)-beta-D-GlcNAc}-L-asparaginyl-[protein] + UDP + H(+)</text>
        <dbReference type="Rhea" id="RHEA:12941"/>
        <dbReference type="Rhea" id="RHEA-COMP:13526"/>
        <dbReference type="Rhea" id="RHEA-COMP:14369"/>
        <dbReference type="ChEBI" id="CHEBI:15378"/>
        <dbReference type="ChEBI" id="CHEBI:57705"/>
        <dbReference type="ChEBI" id="CHEBI:58223"/>
        <dbReference type="ChEBI" id="CHEBI:60615"/>
        <dbReference type="ChEBI" id="CHEBI:60651"/>
        <dbReference type="EC" id="2.4.1.143"/>
    </reaction>
</comment>
<dbReference type="InterPro" id="IPR029044">
    <property type="entry name" value="Nucleotide-diphossugar_trans"/>
</dbReference>
<evidence type="ECO:0000256" key="13">
    <source>
        <dbReference type="ARBA" id="ARBA00023034"/>
    </source>
</evidence>
<protein>
    <recommendedName>
        <fullName evidence="6">Alpha-1,6-mannosyl-glycoprotein 2-beta-N-acetylglucosaminyltransferase</fullName>
        <ecNumber evidence="5">2.4.1.143</ecNumber>
    </recommendedName>
    <alternativeName>
        <fullName evidence="21">Beta-1,2-N-acetylglucosaminyltransferase II</fullName>
    </alternativeName>
    <alternativeName>
        <fullName evidence="20">GlcNAc-T II</fullName>
    </alternativeName>
    <alternativeName>
        <fullName evidence="19">Mannoside acetylglucosaminyltransferase 2</fullName>
    </alternativeName>
    <alternativeName>
        <fullName evidence="18">N-glycosyl-oligosaccharide-glycoprotein N-acetylglucosaminyltransferase II</fullName>
    </alternativeName>
</protein>
<comment type="pathway">
    <text evidence="3">Protein modification; protein glycosylation.</text>
</comment>
<dbReference type="GO" id="GO:0046872">
    <property type="term" value="F:metal ion binding"/>
    <property type="evidence" value="ECO:0007669"/>
    <property type="project" value="UniProtKB-KW"/>
</dbReference>
<proteinExistence type="inferred from homology"/>
<keyword evidence="16" id="KW-0325">Glycoprotein</keyword>
<dbReference type="GO" id="GO:0009312">
    <property type="term" value="P:oligosaccharide biosynthetic process"/>
    <property type="evidence" value="ECO:0007669"/>
    <property type="project" value="InterPro"/>
</dbReference>
<dbReference type="AlphaFoldDB" id="A0A9P0MLU4"/>
<evidence type="ECO:0000256" key="8">
    <source>
        <dbReference type="ARBA" id="ARBA00022679"/>
    </source>
</evidence>
<evidence type="ECO:0000256" key="14">
    <source>
        <dbReference type="ARBA" id="ARBA00023136"/>
    </source>
</evidence>
<dbReference type="OrthoDB" id="6019616at2759"/>
<dbReference type="EMBL" id="OV725080">
    <property type="protein sequence ID" value="CAH1397975.1"/>
    <property type="molecule type" value="Genomic_DNA"/>
</dbReference>
<keyword evidence="7" id="KW-0328">Glycosyltransferase</keyword>
<evidence type="ECO:0000256" key="10">
    <source>
        <dbReference type="ARBA" id="ARBA00022723"/>
    </source>
</evidence>
<organism evidence="24 25">
    <name type="scientific">Nezara viridula</name>
    <name type="common">Southern green stink bug</name>
    <name type="synonym">Cimex viridulus</name>
    <dbReference type="NCBI Taxonomy" id="85310"/>
    <lineage>
        <taxon>Eukaryota</taxon>
        <taxon>Metazoa</taxon>
        <taxon>Ecdysozoa</taxon>
        <taxon>Arthropoda</taxon>
        <taxon>Hexapoda</taxon>
        <taxon>Insecta</taxon>
        <taxon>Pterygota</taxon>
        <taxon>Neoptera</taxon>
        <taxon>Paraneoptera</taxon>
        <taxon>Hemiptera</taxon>
        <taxon>Heteroptera</taxon>
        <taxon>Panheteroptera</taxon>
        <taxon>Pentatomomorpha</taxon>
        <taxon>Pentatomoidea</taxon>
        <taxon>Pentatomidae</taxon>
        <taxon>Pentatominae</taxon>
        <taxon>Nezara</taxon>
    </lineage>
</organism>
<dbReference type="PANTHER" id="PTHR12871">
    <property type="entry name" value="BETA-1,2-N-ACETYLGLUCOSAMINYLTRANSFERASE II"/>
    <property type="match status" value="1"/>
</dbReference>
<evidence type="ECO:0000256" key="15">
    <source>
        <dbReference type="ARBA" id="ARBA00023157"/>
    </source>
</evidence>
<keyword evidence="12" id="KW-1133">Transmembrane helix</keyword>
<keyword evidence="10" id="KW-0479">Metal-binding</keyword>
<dbReference type="GO" id="GO:0008455">
    <property type="term" value="F:alpha-1,6-mannosylglycoprotein 2-beta-N-acetylglucosaminyltransferase activity"/>
    <property type="evidence" value="ECO:0007669"/>
    <property type="project" value="UniProtKB-EC"/>
</dbReference>
<evidence type="ECO:0000256" key="11">
    <source>
        <dbReference type="ARBA" id="ARBA00022968"/>
    </source>
</evidence>
<evidence type="ECO:0000256" key="12">
    <source>
        <dbReference type="ARBA" id="ARBA00022989"/>
    </source>
</evidence>
<comment type="subcellular location">
    <subcellularLocation>
        <location evidence="2">Golgi apparatus membrane</location>
        <topology evidence="2">Single-pass type II membrane protein</topology>
    </subcellularLocation>
</comment>
<evidence type="ECO:0000256" key="4">
    <source>
        <dbReference type="ARBA" id="ARBA00011011"/>
    </source>
</evidence>
<keyword evidence="14" id="KW-0472">Membrane</keyword>
<keyword evidence="15" id="KW-1015">Disulfide bond</keyword>
<gene>
    <name evidence="24" type="ORF">NEZAVI_LOCUS7711</name>
</gene>
<evidence type="ECO:0000256" key="6">
    <source>
        <dbReference type="ARBA" id="ARBA00014817"/>
    </source>
</evidence>
<dbReference type="PANTHER" id="PTHR12871:SF0">
    <property type="entry name" value="ALPHA-1,6-MANNOSYL-GLYCOPROTEIN 2-BETA-N-ACETYLGLUCOSAMINYLTRANSFERASE"/>
    <property type="match status" value="1"/>
</dbReference>
<evidence type="ECO:0000256" key="19">
    <source>
        <dbReference type="ARBA" id="ARBA00031203"/>
    </source>
</evidence>
<evidence type="ECO:0000256" key="5">
    <source>
        <dbReference type="ARBA" id="ARBA00012613"/>
    </source>
</evidence>
<evidence type="ECO:0000256" key="18">
    <source>
        <dbReference type="ARBA" id="ARBA00029663"/>
    </source>
</evidence>
<comment type="cofactor">
    <cofactor evidence="1">
        <name>Mn(2+)</name>
        <dbReference type="ChEBI" id="CHEBI:29035"/>
    </cofactor>
</comment>
<evidence type="ECO:0000256" key="23">
    <source>
        <dbReference type="PIRSR" id="PIRSR607754-1"/>
    </source>
</evidence>
<evidence type="ECO:0000256" key="17">
    <source>
        <dbReference type="ARBA" id="ARBA00023211"/>
    </source>
</evidence>
<evidence type="ECO:0000256" key="2">
    <source>
        <dbReference type="ARBA" id="ARBA00004323"/>
    </source>
</evidence>